<feature type="compositionally biased region" description="Basic and acidic residues" evidence="1">
    <location>
        <begin position="71"/>
        <end position="80"/>
    </location>
</feature>
<proteinExistence type="predicted"/>
<accession>A0A9Q1EGR5</accession>
<feature type="region of interest" description="Disordered" evidence="1">
    <location>
        <begin position="21"/>
        <end position="54"/>
    </location>
</feature>
<protein>
    <submittedName>
        <fullName evidence="2">Uncharacterized protein</fullName>
    </submittedName>
</protein>
<dbReference type="AlphaFoldDB" id="A0A9Q1EGR5"/>
<dbReference type="EMBL" id="JAINUF010000018">
    <property type="protein sequence ID" value="KAJ8338516.1"/>
    <property type="molecule type" value="Genomic_DNA"/>
</dbReference>
<comment type="caution">
    <text evidence="2">The sequence shown here is derived from an EMBL/GenBank/DDBJ whole genome shotgun (WGS) entry which is preliminary data.</text>
</comment>
<feature type="compositionally biased region" description="Basic residues" evidence="1">
    <location>
        <begin position="43"/>
        <end position="54"/>
    </location>
</feature>
<organism evidence="2 3">
    <name type="scientific">Synaphobranchus kaupii</name>
    <name type="common">Kaup's arrowtooth eel</name>
    <dbReference type="NCBI Taxonomy" id="118154"/>
    <lineage>
        <taxon>Eukaryota</taxon>
        <taxon>Metazoa</taxon>
        <taxon>Chordata</taxon>
        <taxon>Craniata</taxon>
        <taxon>Vertebrata</taxon>
        <taxon>Euteleostomi</taxon>
        <taxon>Actinopterygii</taxon>
        <taxon>Neopterygii</taxon>
        <taxon>Teleostei</taxon>
        <taxon>Anguilliformes</taxon>
        <taxon>Synaphobranchidae</taxon>
        <taxon>Synaphobranchus</taxon>
    </lineage>
</organism>
<gene>
    <name evidence="2" type="ORF">SKAU_G00374820</name>
</gene>
<evidence type="ECO:0000313" key="3">
    <source>
        <dbReference type="Proteomes" id="UP001152622"/>
    </source>
</evidence>
<keyword evidence="3" id="KW-1185">Reference proteome</keyword>
<name>A0A9Q1EGR5_SYNKA</name>
<evidence type="ECO:0000256" key="1">
    <source>
        <dbReference type="SAM" id="MobiDB-lite"/>
    </source>
</evidence>
<feature type="region of interest" description="Disordered" evidence="1">
    <location>
        <begin position="67"/>
        <end position="94"/>
    </location>
</feature>
<reference evidence="2" key="1">
    <citation type="journal article" date="2023" name="Science">
        <title>Genome structures resolve the early diversification of teleost fishes.</title>
        <authorList>
            <person name="Parey E."/>
            <person name="Louis A."/>
            <person name="Montfort J."/>
            <person name="Bouchez O."/>
            <person name="Roques C."/>
            <person name="Iampietro C."/>
            <person name="Lluch J."/>
            <person name="Castinel A."/>
            <person name="Donnadieu C."/>
            <person name="Desvignes T."/>
            <person name="Floi Bucao C."/>
            <person name="Jouanno E."/>
            <person name="Wen M."/>
            <person name="Mejri S."/>
            <person name="Dirks R."/>
            <person name="Jansen H."/>
            <person name="Henkel C."/>
            <person name="Chen W.J."/>
            <person name="Zahm M."/>
            <person name="Cabau C."/>
            <person name="Klopp C."/>
            <person name="Thompson A.W."/>
            <person name="Robinson-Rechavi M."/>
            <person name="Braasch I."/>
            <person name="Lecointre G."/>
            <person name="Bobe J."/>
            <person name="Postlethwait J.H."/>
            <person name="Berthelot C."/>
            <person name="Roest Crollius H."/>
            <person name="Guiguen Y."/>
        </authorList>
    </citation>
    <scope>NUCLEOTIDE SEQUENCE</scope>
    <source>
        <strain evidence="2">WJC10195</strain>
    </source>
</reference>
<evidence type="ECO:0000313" key="2">
    <source>
        <dbReference type="EMBL" id="KAJ8338516.1"/>
    </source>
</evidence>
<sequence>MQRKLHADEDPDTAEKQAVLRKAAPGSGTRCLLPEGRLTPQPQRRHQNNTRLRSRCKVQEWYPGFPQENGFSDHRAEKPATKQLAATQHKAKFD</sequence>
<dbReference type="Proteomes" id="UP001152622">
    <property type="component" value="Chromosome 18"/>
</dbReference>